<evidence type="ECO:0000313" key="3">
    <source>
        <dbReference type="Proteomes" id="UP001164746"/>
    </source>
</evidence>
<keyword evidence="3" id="KW-1185">Reference proteome</keyword>
<sequence length="317" mass="34677">MECPVDPNTKRSRSECQSEGDHDDGAPSPAMSTPLVKFRQSMGARRDSGYASSPALSSSSRAQSASSPGFSGLSESYEDANFVFANMSDMDLGEDVFEMETSMEMSVSGGPDYPKTDLFGNGDNRDEGESHDEQDDDHIDNVDECNSAFSLMVGNGEIDAQQADESTDQEVDAICIDACVHHGACASQPIPIPRPTAPTPESSPNRRSFVPLPQNCEMLSRLSESVQDASGGPSIQFPAGISRERSASLPEVTSLMRQRQQEVGRELRRISDIFFREYRPPRRGRAFSLEVPALRIRIVATSEPLFRNTSHTQTGER</sequence>
<feature type="compositionally biased region" description="Low complexity" evidence="1">
    <location>
        <begin position="49"/>
        <end position="67"/>
    </location>
</feature>
<accession>A0ABY7FF47</accession>
<evidence type="ECO:0000313" key="2">
    <source>
        <dbReference type="EMBL" id="WAR20207.1"/>
    </source>
</evidence>
<organism evidence="2 3">
    <name type="scientific">Mya arenaria</name>
    <name type="common">Soft-shell clam</name>
    <dbReference type="NCBI Taxonomy" id="6604"/>
    <lineage>
        <taxon>Eukaryota</taxon>
        <taxon>Metazoa</taxon>
        <taxon>Spiralia</taxon>
        <taxon>Lophotrochozoa</taxon>
        <taxon>Mollusca</taxon>
        <taxon>Bivalvia</taxon>
        <taxon>Autobranchia</taxon>
        <taxon>Heteroconchia</taxon>
        <taxon>Euheterodonta</taxon>
        <taxon>Imparidentia</taxon>
        <taxon>Neoheterodontei</taxon>
        <taxon>Myida</taxon>
        <taxon>Myoidea</taxon>
        <taxon>Myidae</taxon>
        <taxon>Mya</taxon>
    </lineage>
</organism>
<reference evidence="2" key="1">
    <citation type="submission" date="2022-11" db="EMBL/GenBank/DDBJ databases">
        <title>Centuries of genome instability and evolution in soft-shell clam transmissible cancer (bioRxiv).</title>
        <authorList>
            <person name="Hart S.F.M."/>
            <person name="Yonemitsu M.A."/>
            <person name="Giersch R.M."/>
            <person name="Beal B.F."/>
            <person name="Arriagada G."/>
            <person name="Davis B.W."/>
            <person name="Ostrander E.A."/>
            <person name="Goff S.P."/>
            <person name="Metzger M.J."/>
        </authorList>
    </citation>
    <scope>NUCLEOTIDE SEQUENCE</scope>
    <source>
        <strain evidence="2">MELC-2E11</strain>
        <tissue evidence="2">Siphon/mantle</tissue>
    </source>
</reference>
<evidence type="ECO:0000256" key="1">
    <source>
        <dbReference type="SAM" id="MobiDB-lite"/>
    </source>
</evidence>
<feature type="compositionally biased region" description="Basic and acidic residues" evidence="1">
    <location>
        <begin position="8"/>
        <end position="25"/>
    </location>
</feature>
<gene>
    <name evidence="2" type="ORF">MAR_002045</name>
</gene>
<protein>
    <submittedName>
        <fullName evidence="2">Uncharacterized protein</fullName>
    </submittedName>
</protein>
<feature type="region of interest" description="Disordered" evidence="1">
    <location>
        <begin position="102"/>
        <end position="140"/>
    </location>
</feature>
<dbReference type="EMBL" id="CP111022">
    <property type="protein sequence ID" value="WAR20207.1"/>
    <property type="molecule type" value="Genomic_DNA"/>
</dbReference>
<proteinExistence type="predicted"/>
<dbReference type="Proteomes" id="UP001164746">
    <property type="component" value="Chromosome 11"/>
</dbReference>
<feature type="compositionally biased region" description="Acidic residues" evidence="1">
    <location>
        <begin position="129"/>
        <end position="138"/>
    </location>
</feature>
<name>A0ABY7FF47_MYAAR</name>
<feature type="region of interest" description="Disordered" evidence="1">
    <location>
        <begin position="1"/>
        <end position="73"/>
    </location>
</feature>